<dbReference type="AlphaFoldDB" id="A0AA88KU20"/>
<evidence type="ECO:0000313" key="2">
    <source>
        <dbReference type="EMBL" id="KAK2703092.1"/>
    </source>
</evidence>
<organism evidence="2 3">
    <name type="scientific">Artemia franciscana</name>
    <name type="common">Brine shrimp</name>
    <name type="synonym">Artemia sanfranciscana</name>
    <dbReference type="NCBI Taxonomy" id="6661"/>
    <lineage>
        <taxon>Eukaryota</taxon>
        <taxon>Metazoa</taxon>
        <taxon>Ecdysozoa</taxon>
        <taxon>Arthropoda</taxon>
        <taxon>Crustacea</taxon>
        <taxon>Branchiopoda</taxon>
        <taxon>Anostraca</taxon>
        <taxon>Artemiidae</taxon>
        <taxon>Artemia</taxon>
    </lineage>
</organism>
<accession>A0AA88KU20</accession>
<name>A0AA88KU20_ARTSF</name>
<evidence type="ECO:0000313" key="3">
    <source>
        <dbReference type="Proteomes" id="UP001187531"/>
    </source>
</evidence>
<feature type="region of interest" description="Disordered" evidence="1">
    <location>
        <begin position="37"/>
        <end position="82"/>
    </location>
</feature>
<sequence length="82" mass="9382">MDDKATPGCPWMINDMNDSATAFIVSHKNVAPFPKIRGSAKRANRRKGKTAVTTYSPDKKRVRGCYKSKKKKKRRLSRQNEQ</sequence>
<comment type="caution">
    <text evidence="2">The sequence shown here is derived from an EMBL/GenBank/DDBJ whole genome shotgun (WGS) entry which is preliminary data.</text>
</comment>
<feature type="compositionally biased region" description="Basic residues" evidence="1">
    <location>
        <begin position="60"/>
        <end position="82"/>
    </location>
</feature>
<gene>
    <name evidence="2" type="ORF">QYM36_018375</name>
</gene>
<dbReference type="EMBL" id="JAVRJZ010000119">
    <property type="protein sequence ID" value="KAK2703092.1"/>
    <property type="molecule type" value="Genomic_DNA"/>
</dbReference>
<feature type="compositionally biased region" description="Basic residues" evidence="1">
    <location>
        <begin position="38"/>
        <end position="49"/>
    </location>
</feature>
<keyword evidence="3" id="KW-1185">Reference proteome</keyword>
<protein>
    <submittedName>
        <fullName evidence="2">Uncharacterized protein</fullName>
    </submittedName>
</protein>
<dbReference type="Proteomes" id="UP001187531">
    <property type="component" value="Unassembled WGS sequence"/>
</dbReference>
<proteinExistence type="predicted"/>
<reference evidence="2" key="1">
    <citation type="submission" date="2023-07" db="EMBL/GenBank/DDBJ databases">
        <title>Chromosome-level genome assembly of Artemia franciscana.</title>
        <authorList>
            <person name="Jo E."/>
        </authorList>
    </citation>
    <scope>NUCLEOTIDE SEQUENCE</scope>
    <source>
        <tissue evidence="2">Whole body</tissue>
    </source>
</reference>
<evidence type="ECO:0000256" key="1">
    <source>
        <dbReference type="SAM" id="MobiDB-lite"/>
    </source>
</evidence>